<evidence type="ECO:0000313" key="6">
    <source>
        <dbReference type="EMBL" id="CNK99680.1"/>
    </source>
</evidence>
<evidence type="ECO:0000313" key="8">
    <source>
        <dbReference type="Proteomes" id="UP000069914"/>
    </source>
</evidence>
<evidence type="ECO:0000256" key="3">
    <source>
        <dbReference type="ARBA" id="ARBA00022691"/>
    </source>
</evidence>
<evidence type="ECO:0000313" key="7">
    <source>
        <dbReference type="Proteomes" id="UP000040088"/>
    </source>
</evidence>
<dbReference type="SUPFAM" id="SSF53335">
    <property type="entry name" value="S-adenosyl-L-methionine-dependent methyltransferases"/>
    <property type="match status" value="1"/>
</dbReference>
<dbReference type="Proteomes" id="UP000040088">
    <property type="component" value="Unassembled WGS sequence"/>
</dbReference>
<dbReference type="EMBL" id="CQEM01000006">
    <property type="protein sequence ID" value="CNK99680.1"/>
    <property type="molecule type" value="Genomic_DNA"/>
</dbReference>
<dbReference type="KEGG" id="yak:ACZ76_13200"/>
<dbReference type="EMBL" id="CP011975">
    <property type="protein sequence ID" value="AKP34426.1"/>
    <property type="molecule type" value="Genomic_DNA"/>
</dbReference>
<accession>A0A0T9TSJ6</accession>
<dbReference type="GO" id="GO:0032259">
    <property type="term" value="P:methylation"/>
    <property type="evidence" value="ECO:0007669"/>
    <property type="project" value="UniProtKB-KW"/>
</dbReference>
<protein>
    <submittedName>
        <fullName evidence="6">Biotin synthesis protein bioC</fullName>
    </submittedName>
</protein>
<dbReference type="PANTHER" id="PTHR43861">
    <property type="entry name" value="TRANS-ACONITATE 2-METHYLTRANSFERASE-RELATED"/>
    <property type="match status" value="1"/>
</dbReference>
<evidence type="ECO:0000259" key="4">
    <source>
        <dbReference type="Pfam" id="PF13649"/>
    </source>
</evidence>
<gene>
    <name evidence="5" type="ORF">ACZ76_13200</name>
    <name evidence="6" type="ORF">ERS008460_01531</name>
</gene>
<dbReference type="CDD" id="cd02440">
    <property type="entry name" value="AdoMet_MTases"/>
    <property type="match status" value="1"/>
</dbReference>
<organism evidence="6 7">
    <name type="scientific">Yersinia aleksiciae</name>
    <dbReference type="NCBI Taxonomy" id="263819"/>
    <lineage>
        <taxon>Bacteria</taxon>
        <taxon>Pseudomonadati</taxon>
        <taxon>Pseudomonadota</taxon>
        <taxon>Gammaproteobacteria</taxon>
        <taxon>Enterobacterales</taxon>
        <taxon>Yersiniaceae</taxon>
        <taxon>Yersinia</taxon>
    </lineage>
</organism>
<dbReference type="Gene3D" id="3.40.50.150">
    <property type="entry name" value="Vaccinia Virus protein VP39"/>
    <property type="match status" value="1"/>
</dbReference>
<dbReference type="Proteomes" id="UP000069914">
    <property type="component" value="Chromosome"/>
</dbReference>
<reference evidence="5 8" key="1">
    <citation type="journal article" date="2015" name="Genome Announc.">
        <title>De Novo Genome Sequence of Yersinia aleksiciae Y159T.</title>
        <authorList>
            <person name="Sprague L.D."/>
            <person name="Neubauer H."/>
        </authorList>
    </citation>
    <scope>NUCLEOTIDE SEQUENCE [LARGE SCALE GENOMIC DNA]</scope>
    <source>
        <strain evidence="5 8">159</strain>
    </source>
</reference>
<dbReference type="GeneID" id="61904384"/>
<proteinExistence type="predicted"/>
<evidence type="ECO:0000256" key="1">
    <source>
        <dbReference type="ARBA" id="ARBA00022603"/>
    </source>
</evidence>
<evidence type="ECO:0000313" key="5">
    <source>
        <dbReference type="EMBL" id="AKP34426.1"/>
    </source>
</evidence>
<evidence type="ECO:0000256" key="2">
    <source>
        <dbReference type="ARBA" id="ARBA00022679"/>
    </source>
</evidence>
<name>A0A0T9TSJ6_YERAE</name>
<reference evidence="6" key="3">
    <citation type="submission" date="2015-03" db="EMBL/GenBank/DDBJ databases">
        <authorList>
            <person name="Murphy D."/>
        </authorList>
    </citation>
    <scope>NUCLEOTIDE SEQUENCE [LARGE SCALE GENOMIC DNA]</scope>
    <source>
        <strain evidence="6">IP27925</strain>
    </source>
</reference>
<dbReference type="AlphaFoldDB" id="A0A0T9TSJ6"/>
<keyword evidence="8" id="KW-1185">Reference proteome</keyword>
<dbReference type="Pfam" id="PF13649">
    <property type="entry name" value="Methyltransf_25"/>
    <property type="match status" value="1"/>
</dbReference>
<keyword evidence="1" id="KW-0489">Methyltransferase</keyword>
<dbReference type="RefSeq" id="WP_048619327.1">
    <property type="nucleotide sequence ID" value="NZ_CABMLM010000026.1"/>
</dbReference>
<keyword evidence="2" id="KW-0808">Transferase</keyword>
<keyword evidence="3" id="KW-0949">S-adenosyl-L-methionine</keyword>
<dbReference type="OrthoDB" id="9791837at2"/>
<reference evidence="7" key="2">
    <citation type="submission" date="2015-03" db="EMBL/GenBank/DDBJ databases">
        <authorList>
            <consortium name="Pathogen Informatics"/>
        </authorList>
    </citation>
    <scope>NUCLEOTIDE SEQUENCE [LARGE SCALE GENOMIC DNA]</scope>
    <source>
        <strain evidence="7">IP27925</strain>
    </source>
</reference>
<sequence>MNVNNIQFQFETLATLYEDMANWPFRKDIERPAVLDRLGNISGLNILDFGCGSGHYSRLLKSQGAARVVGYDVAGGMLQYAKTREQAEHQGIEYVSDLTGLTGQFDLVLAVYVLPYASTRTDLINMVKSMVILLRPGGRLLTLPLNPDYASEPSYYISYGFQLTSDTPHQDGTEVYLRLLFGDEHTDITAWYWSRDTLNHALHQSGLSRIQWHTPYPKHRIVSSITSLEAYLQRPHTMLVDCYYQGDHGACSN</sequence>
<dbReference type="GO" id="GO:0008168">
    <property type="term" value="F:methyltransferase activity"/>
    <property type="evidence" value="ECO:0007669"/>
    <property type="project" value="UniProtKB-KW"/>
</dbReference>
<dbReference type="InterPro" id="IPR041698">
    <property type="entry name" value="Methyltransf_25"/>
</dbReference>
<dbReference type="InterPro" id="IPR029063">
    <property type="entry name" value="SAM-dependent_MTases_sf"/>
</dbReference>
<feature type="domain" description="Methyltransferase" evidence="4">
    <location>
        <begin position="46"/>
        <end position="138"/>
    </location>
</feature>
<dbReference type="PANTHER" id="PTHR43861:SF1">
    <property type="entry name" value="TRANS-ACONITATE 2-METHYLTRANSFERASE"/>
    <property type="match status" value="1"/>
</dbReference>